<dbReference type="GeneID" id="96006521"/>
<dbReference type="EMBL" id="JAAQHG020000017">
    <property type="protein sequence ID" value="KAL1585830.1"/>
    <property type="molecule type" value="Genomic_DNA"/>
</dbReference>
<proteinExistence type="inferred from homology"/>
<evidence type="ECO:0000256" key="5">
    <source>
        <dbReference type="ARBA" id="ARBA00037300"/>
    </source>
</evidence>
<dbReference type="Proteomes" id="UP000803884">
    <property type="component" value="Unassembled WGS sequence"/>
</dbReference>
<evidence type="ECO:0000259" key="9">
    <source>
        <dbReference type="Pfam" id="PF24779"/>
    </source>
</evidence>
<keyword evidence="2" id="KW-0690">Ribosome biogenesis</keyword>
<keyword evidence="3" id="KW-0698">rRNA processing</keyword>
<evidence type="ECO:0000313" key="10">
    <source>
        <dbReference type="EMBL" id="KAL1585830.1"/>
    </source>
</evidence>
<dbReference type="Pfam" id="PF04900">
    <property type="entry name" value="Fcf1"/>
    <property type="match status" value="1"/>
</dbReference>
<evidence type="ECO:0000256" key="3">
    <source>
        <dbReference type="ARBA" id="ARBA00022552"/>
    </source>
</evidence>
<keyword evidence="11" id="KW-1185">Reference proteome</keyword>
<dbReference type="InterPro" id="IPR057776">
    <property type="entry name" value="UTP23_sensor"/>
</dbReference>
<dbReference type="PANTHER" id="PTHR12416">
    <property type="entry name" value="RRNA-PROCESSING PROTEIN UTP23 HOMOLOG"/>
    <property type="match status" value="1"/>
</dbReference>
<name>A0AB34KQK7_9PEZI</name>
<evidence type="ECO:0000256" key="8">
    <source>
        <dbReference type="SAM" id="MobiDB-lite"/>
    </source>
</evidence>
<keyword evidence="4" id="KW-0539">Nucleus</keyword>
<feature type="domain" description="UTP23 sensor motif region" evidence="9">
    <location>
        <begin position="219"/>
        <end position="238"/>
    </location>
</feature>
<evidence type="ECO:0000256" key="2">
    <source>
        <dbReference type="ARBA" id="ARBA00022517"/>
    </source>
</evidence>
<sequence length="315" mass="34766">MRGKRSKQYRKLMHAYALTFHFRAPYQVLLSSTIIRDAARFKMQLGSMLSNTLHGEIKPMITQCCIRHLYNAVPEPGHEADKERWIEVAKSAERRRCGHHELETPLSEEECIRSVVDAKGSGTNKHRYVVATQEREVRAAMREVAGVPLIYINRSVMVLEPMAERSAEVREAEEKGKVRAGLKARRGAEAGGVKRKAEEEEGEEGEDEGAQEEAAAPKKKKARGPKGPNPLSVKKPKKENQEKSAGKKVEEERSVLRKAAKQDPQAADKAVKAEVAVGEGGASADGASGKRKRRRKPKESGDAASALKAEVGDEE</sequence>
<evidence type="ECO:0000256" key="7">
    <source>
        <dbReference type="ARBA" id="ARBA00076388"/>
    </source>
</evidence>
<gene>
    <name evidence="10" type="ORF">WHR41_05078</name>
</gene>
<feature type="region of interest" description="Disordered" evidence="8">
    <location>
        <begin position="169"/>
        <end position="315"/>
    </location>
</feature>
<protein>
    <recommendedName>
        <fullName evidence="7">U three protein 23</fullName>
    </recommendedName>
</protein>
<dbReference type="GO" id="GO:0006364">
    <property type="term" value="P:rRNA processing"/>
    <property type="evidence" value="ECO:0007669"/>
    <property type="project" value="UniProtKB-KW"/>
</dbReference>
<evidence type="ECO:0000313" key="11">
    <source>
        <dbReference type="Proteomes" id="UP000803884"/>
    </source>
</evidence>
<dbReference type="Pfam" id="PF24779">
    <property type="entry name" value="UTP23_sensor"/>
    <property type="match status" value="1"/>
</dbReference>
<dbReference type="RefSeq" id="XP_069228936.1">
    <property type="nucleotide sequence ID" value="XM_069373683.1"/>
</dbReference>
<dbReference type="AlphaFoldDB" id="A0AB34KQK7"/>
<dbReference type="InterPro" id="IPR029060">
    <property type="entry name" value="PIN-like_dom_sf"/>
</dbReference>
<feature type="compositionally biased region" description="Acidic residues" evidence="8">
    <location>
        <begin position="199"/>
        <end position="211"/>
    </location>
</feature>
<dbReference type="InterPro" id="IPR006984">
    <property type="entry name" value="Fcf1/UTP23"/>
</dbReference>
<comment type="similarity">
    <text evidence="6">Belongs to the UTP23/FCF1 family. UTP23 subfamily.</text>
</comment>
<comment type="caution">
    <text evidence="10">The sequence shown here is derived from an EMBL/GenBank/DDBJ whole genome shotgun (WGS) entry which is preliminary data.</text>
</comment>
<dbReference type="FunFam" id="3.40.50.1010:FF:000006">
    <property type="entry name" value="rRNA-processing protein UTP23 homolog"/>
    <property type="match status" value="1"/>
</dbReference>
<dbReference type="Gene3D" id="3.40.50.1010">
    <property type="entry name" value="5'-nuclease"/>
    <property type="match status" value="1"/>
</dbReference>
<comment type="function">
    <text evidence="5">Involved in rRNA-processing and ribosome biogenesis.</text>
</comment>
<feature type="compositionally biased region" description="Basic and acidic residues" evidence="8">
    <location>
        <begin position="238"/>
        <end position="255"/>
    </location>
</feature>
<feature type="compositionally biased region" description="Low complexity" evidence="8">
    <location>
        <begin position="262"/>
        <end position="277"/>
    </location>
</feature>
<evidence type="ECO:0000256" key="6">
    <source>
        <dbReference type="ARBA" id="ARBA00038503"/>
    </source>
</evidence>
<reference evidence="10 11" key="1">
    <citation type="journal article" date="2020" name="Microbiol. Resour. Announc.">
        <title>Draft Genome Sequence of a Cladosporium Species Isolated from the Mesophotic Ascidian Didemnum maculosum.</title>
        <authorList>
            <person name="Gioti A."/>
            <person name="Siaperas R."/>
            <person name="Nikolaivits E."/>
            <person name="Le Goff G."/>
            <person name="Ouazzani J."/>
            <person name="Kotoulas G."/>
            <person name="Topakas E."/>
        </authorList>
    </citation>
    <scope>NUCLEOTIDE SEQUENCE [LARGE SCALE GENOMIC DNA]</scope>
    <source>
        <strain evidence="10 11">TM138-S3</strain>
    </source>
</reference>
<evidence type="ECO:0000256" key="1">
    <source>
        <dbReference type="ARBA" id="ARBA00004604"/>
    </source>
</evidence>
<dbReference type="CDD" id="cd09865">
    <property type="entry name" value="PIN_ScUtp23p-like"/>
    <property type="match status" value="1"/>
</dbReference>
<dbReference type="GO" id="GO:0032040">
    <property type="term" value="C:small-subunit processome"/>
    <property type="evidence" value="ECO:0007669"/>
    <property type="project" value="InterPro"/>
</dbReference>
<evidence type="ECO:0000256" key="4">
    <source>
        <dbReference type="ARBA" id="ARBA00023242"/>
    </source>
</evidence>
<accession>A0AB34KQK7</accession>
<comment type="subcellular location">
    <subcellularLocation>
        <location evidence="1">Nucleus</location>
        <location evidence="1">Nucleolus</location>
    </subcellularLocation>
</comment>
<organism evidence="10 11">
    <name type="scientific">Cladosporium halotolerans</name>
    <dbReference type="NCBI Taxonomy" id="1052096"/>
    <lineage>
        <taxon>Eukaryota</taxon>
        <taxon>Fungi</taxon>
        <taxon>Dikarya</taxon>
        <taxon>Ascomycota</taxon>
        <taxon>Pezizomycotina</taxon>
        <taxon>Dothideomycetes</taxon>
        <taxon>Dothideomycetidae</taxon>
        <taxon>Cladosporiales</taxon>
        <taxon>Cladosporiaceae</taxon>
        <taxon>Cladosporium</taxon>
    </lineage>
</organism>
<dbReference type="SUPFAM" id="SSF88723">
    <property type="entry name" value="PIN domain-like"/>
    <property type="match status" value="1"/>
</dbReference>